<dbReference type="OrthoDB" id="3251442at2759"/>
<dbReference type="AlphaFoldDB" id="A0A4S8KK35"/>
<organism evidence="1 2">
    <name type="scientific">Dendrothele bispora (strain CBS 962.96)</name>
    <dbReference type="NCBI Taxonomy" id="1314807"/>
    <lineage>
        <taxon>Eukaryota</taxon>
        <taxon>Fungi</taxon>
        <taxon>Dikarya</taxon>
        <taxon>Basidiomycota</taxon>
        <taxon>Agaricomycotina</taxon>
        <taxon>Agaricomycetes</taxon>
        <taxon>Agaricomycetidae</taxon>
        <taxon>Agaricales</taxon>
        <taxon>Agaricales incertae sedis</taxon>
        <taxon>Dendrothele</taxon>
    </lineage>
</organism>
<dbReference type="EMBL" id="ML181428">
    <property type="protein sequence ID" value="THU75866.1"/>
    <property type="molecule type" value="Genomic_DNA"/>
</dbReference>
<evidence type="ECO:0000313" key="2">
    <source>
        <dbReference type="Proteomes" id="UP000297245"/>
    </source>
</evidence>
<evidence type="ECO:0000313" key="1">
    <source>
        <dbReference type="EMBL" id="THU75866.1"/>
    </source>
</evidence>
<proteinExistence type="predicted"/>
<dbReference type="Proteomes" id="UP000297245">
    <property type="component" value="Unassembled WGS sequence"/>
</dbReference>
<keyword evidence="2" id="KW-1185">Reference proteome</keyword>
<feature type="non-terminal residue" evidence="1">
    <location>
        <position position="173"/>
    </location>
</feature>
<reference evidence="1 2" key="1">
    <citation type="journal article" date="2019" name="Nat. Ecol. Evol.">
        <title>Megaphylogeny resolves global patterns of mushroom evolution.</title>
        <authorList>
            <person name="Varga T."/>
            <person name="Krizsan K."/>
            <person name="Foldi C."/>
            <person name="Dima B."/>
            <person name="Sanchez-Garcia M."/>
            <person name="Sanchez-Ramirez S."/>
            <person name="Szollosi G.J."/>
            <person name="Szarkandi J.G."/>
            <person name="Papp V."/>
            <person name="Albert L."/>
            <person name="Andreopoulos W."/>
            <person name="Angelini C."/>
            <person name="Antonin V."/>
            <person name="Barry K.W."/>
            <person name="Bougher N.L."/>
            <person name="Buchanan P."/>
            <person name="Buyck B."/>
            <person name="Bense V."/>
            <person name="Catcheside P."/>
            <person name="Chovatia M."/>
            <person name="Cooper J."/>
            <person name="Damon W."/>
            <person name="Desjardin D."/>
            <person name="Finy P."/>
            <person name="Geml J."/>
            <person name="Haridas S."/>
            <person name="Hughes K."/>
            <person name="Justo A."/>
            <person name="Karasinski D."/>
            <person name="Kautmanova I."/>
            <person name="Kiss B."/>
            <person name="Kocsube S."/>
            <person name="Kotiranta H."/>
            <person name="LaButti K.M."/>
            <person name="Lechner B.E."/>
            <person name="Liimatainen K."/>
            <person name="Lipzen A."/>
            <person name="Lukacs Z."/>
            <person name="Mihaltcheva S."/>
            <person name="Morgado L.N."/>
            <person name="Niskanen T."/>
            <person name="Noordeloos M.E."/>
            <person name="Ohm R.A."/>
            <person name="Ortiz-Santana B."/>
            <person name="Ovrebo C."/>
            <person name="Racz N."/>
            <person name="Riley R."/>
            <person name="Savchenko A."/>
            <person name="Shiryaev A."/>
            <person name="Soop K."/>
            <person name="Spirin V."/>
            <person name="Szebenyi C."/>
            <person name="Tomsovsky M."/>
            <person name="Tulloss R.E."/>
            <person name="Uehling J."/>
            <person name="Grigoriev I.V."/>
            <person name="Vagvolgyi C."/>
            <person name="Papp T."/>
            <person name="Martin F.M."/>
            <person name="Miettinen O."/>
            <person name="Hibbett D.S."/>
            <person name="Nagy L.G."/>
        </authorList>
    </citation>
    <scope>NUCLEOTIDE SEQUENCE [LARGE SCALE GENOMIC DNA]</scope>
    <source>
        <strain evidence="1 2">CBS 962.96</strain>
    </source>
</reference>
<accession>A0A4S8KK35</accession>
<name>A0A4S8KK35_DENBC</name>
<gene>
    <name evidence="1" type="ORF">K435DRAFT_580313</name>
</gene>
<feature type="non-terminal residue" evidence="1">
    <location>
        <position position="1"/>
    </location>
</feature>
<sequence>VKIETHMNEKTFQSLPFAFPESNLQSWKVTKARAAWLARFQPVPYDCCINSCCCFVGPHADENTCPYCKEPRFRSDSKHPHKRFIYIPLIPRLVSFFRSPYMVEKLRYRAGFTESDVNITDIFDGNLYSHLCVQNVSIGENDLPHKFFQFPRDIALGLSTDGFAPWRRRTKTC</sequence>
<protein>
    <submittedName>
        <fullName evidence="1">Uncharacterized protein</fullName>
    </submittedName>
</protein>